<dbReference type="EC" id="6.3.2.1" evidence="9"/>
<keyword evidence="11" id="KW-1185">Reference proteome</keyword>
<name>A0ABU0CP09_9BACI</name>
<evidence type="ECO:0000256" key="9">
    <source>
        <dbReference type="HAMAP-Rule" id="MF_00158"/>
    </source>
</evidence>
<comment type="subcellular location">
    <subcellularLocation>
        <location evidence="9">Cytoplasm</location>
    </subcellularLocation>
</comment>
<evidence type="ECO:0000256" key="6">
    <source>
        <dbReference type="ARBA" id="ARBA00022741"/>
    </source>
</evidence>
<comment type="function">
    <text evidence="9">Catalyzes the condensation of pantoate with beta-alanine in an ATP-dependent reaction via a pantoyl-adenylate intermediate.</text>
</comment>
<dbReference type="NCBIfam" id="TIGR00125">
    <property type="entry name" value="cyt_tran_rel"/>
    <property type="match status" value="1"/>
</dbReference>
<evidence type="ECO:0000256" key="2">
    <source>
        <dbReference type="ARBA" id="ARBA00009256"/>
    </source>
</evidence>
<comment type="catalytic activity">
    <reaction evidence="8 9">
        <text>(R)-pantoate + beta-alanine + ATP = (R)-pantothenate + AMP + diphosphate + H(+)</text>
        <dbReference type="Rhea" id="RHEA:10912"/>
        <dbReference type="ChEBI" id="CHEBI:15378"/>
        <dbReference type="ChEBI" id="CHEBI:15980"/>
        <dbReference type="ChEBI" id="CHEBI:29032"/>
        <dbReference type="ChEBI" id="CHEBI:30616"/>
        <dbReference type="ChEBI" id="CHEBI:33019"/>
        <dbReference type="ChEBI" id="CHEBI:57966"/>
        <dbReference type="ChEBI" id="CHEBI:456215"/>
        <dbReference type="EC" id="6.3.2.1"/>
    </reaction>
</comment>
<protein>
    <recommendedName>
        <fullName evidence="9">Pantothenate synthetase</fullName>
        <shortName evidence="9">PS</shortName>
        <ecNumber evidence="9">6.3.2.1</ecNumber>
    </recommendedName>
    <alternativeName>
        <fullName evidence="9">Pantoate--beta-alanine ligase</fullName>
    </alternativeName>
    <alternativeName>
        <fullName evidence="9">Pantoate-activating enzyme</fullName>
    </alternativeName>
</protein>
<feature type="binding site" evidence="9">
    <location>
        <begin position="149"/>
        <end position="152"/>
    </location>
    <ligand>
        <name>ATP</name>
        <dbReference type="ChEBI" id="CHEBI:30616"/>
    </ligand>
</feature>
<dbReference type="InterPro" id="IPR042176">
    <property type="entry name" value="Pantoate_ligase_C"/>
</dbReference>
<proteinExistence type="inferred from homology"/>
<feature type="binding site" evidence="9">
    <location>
        <begin position="32"/>
        <end position="39"/>
    </location>
    <ligand>
        <name>ATP</name>
        <dbReference type="ChEBI" id="CHEBI:30616"/>
    </ligand>
</feature>
<dbReference type="RefSeq" id="WP_307334874.1">
    <property type="nucleotide sequence ID" value="NZ_JAUSUQ010000001.1"/>
</dbReference>
<keyword evidence="4 9" id="KW-0436">Ligase</keyword>
<dbReference type="PANTHER" id="PTHR21299">
    <property type="entry name" value="CYTIDYLATE KINASE/PANTOATE-BETA-ALANINE LIGASE"/>
    <property type="match status" value="1"/>
</dbReference>
<dbReference type="InterPro" id="IPR003721">
    <property type="entry name" value="Pantoate_ligase"/>
</dbReference>
<dbReference type="InterPro" id="IPR014729">
    <property type="entry name" value="Rossmann-like_a/b/a_fold"/>
</dbReference>
<evidence type="ECO:0000313" key="11">
    <source>
        <dbReference type="Proteomes" id="UP001232445"/>
    </source>
</evidence>
<feature type="binding site" evidence="9">
    <location>
        <position position="63"/>
    </location>
    <ligand>
        <name>(R)-pantoate</name>
        <dbReference type="ChEBI" id="CHEBI:15980"/>
    </ligand>
</feature>
<reference evidence="10 11" key="1">
    <citation type="submission" date="2023-07" db="EMBL/GenBank/DDBJ databases">
        <title>Genomic Encyclopedia of Type Strains, Phase IV (KMG-IV): sequencing the most valuable type-strain genomes for metagenomic binning, comparative biology and taxonomic classification.</title>
        <authorList>
            <person name="Goeker M."/>
        </authorList>
    </citation>
    <scope>NUCLEOTIDE SEQUENCE [LARGE SCALE GENOMIC DNA]</scope>
    <source>
        <strain evidence="10 11">DSM 17740</strain>
    </source>
</reference>
<keyword evidence="6 9" id="KW-0547">Nucleotide-binding</keyword>
<comment type="caution">
    <text evidence="10">The sequence shown here is derived from an EMBL/GenBank/DDBJ whole genome shotgun (WGS) entry which is preliminary data.</text>
</comment>
<dbReference type="Proteomes" id="UP001232445">
    <property type="component" value="Unassembled WGS sequence"/>
</dbReference>
<keyword evidence="3 9" id="KW-0963">Cytoplasm</keyword>
<evidence type="ECO:0000256" key="4">
    <source>
        <dbReference type="ARBA" id="ARBA00022598"/>
    </source>
</evidence>
<evidence type="ECO:0000256" key="1">
    <source>
        <dbReference type="ARBA" id="ARBA00004990"/>
    </source>
</evidence>
<dbReference type="NCBIfam" id="TIGR00018">
    <property type="entry name" value="panC"/>
    <property type="match status" value="1"/>
</dbReference>
<dbReference type="HAMAP" id="MF_00158">
    <property type="entry name" value="PanC"/>
    <property type="match status" value="1"/>
</dbReference>
<gene>
    <name evidence="9" type="primary">panC</name>
    <name evidence="10" type="ORF">J2S00_000394</name>
</gene>
<feature type="binding site" evidence="9">
    <location>
        <begin position="186"/>
        <end position="189"/>
    </location>
    <ligand>
        <name>ATP</name>
        <dbReference type="ChEBI" id="CHEBI:30616"/>
    </ligand>
</feature>
<feature type="active site" description="Proton donor" evidence="9">
    <location>
        <position position="39"/>
    </location>
</feature>
<feature type="binding site" evidence="9">
    <location>
        <position position="178"/>
    </location>
    <ligand>
        <name>ATP</name>
        <dbReference type="ChEBI" id="CHEBI:30616"/>
    </ligand>
</feature>
<sequence>MKTLRSIEEWRREYVRLKEQNYHCKIGLVPTMGYLHEGHLSLVKQARVECDIVVMSIFVNPLQFGVNEDFDRYPRDLKRDQALAAKLGVDVLFVPELGEMYPQEPLTAVTVSGITEVMCGQSRPGHFTGVATVVTKLFNIIRPDYAYFGLKDAQQVAVIQQMVHDLNIPVIIRPCPIVREEDGLAMSSRNVYLSAEERQQALALNKSLQEGKALIKQGERDTDKIKEHMKAMLLSQPLIELDYIDIRSFPGLKALESLDGVKGQVIVAVAVKIGRTRLIDNVIIDMGEERVHV</sequence>
<evidence type="ECO:0000256" key="5">
    <source>
        <dbReference type="ARBA" id="ARBA00022655"/>
    </source>
</evidence>
<dbReference type="InterPro" id="IPR004821">
    <property type="entry name" value="Cyt_trans-like"/>
</dbReference>
<dbReference type="SUPFAM" id="SSF52374">
    <property type="entry name" value="Nucleotidylyl transferase"/>
    <property type="match status" value="1"/>
</dbReference>
<comment type="pathway">
    <text evidence="1 9">Cofactor biosynthesis; (R)-pantothenate biosynthesis; (R)-pantothenate from (R)-pantoate and beta-alanine: step 1/1.</text>
</comment>
<dbReference type="EMBL" id="JAUSUQ010000001">
    <property type="protein sequence ID" value="MDQ0337624.1"/>
    <property type="molecule type" value="Genomic_DNA"/>
</dbReference>
<dbReference type="Pfam" id="PF02569">
    <property type="entry name" value="Pantoate_ligase"/>
    <property type="match status" value="1"/>
</dbReference>
<dbReference type="Gene3D" id="3.30.1300.10">
    <property type="entry name" value="Pantoate-beta-alanine ligase, C-terminal domain"/>
    <property type="match status" value="1"/>
</dbReference>
<evidence type="ECO:0000256" key="8">
    <source>
        <dbReference type="ARBA" id="ARBA00048258"/>
    </source>
</evidence>
<keyword evidence="7 9" id="KW-0067">ATP-binding</keyword>
<feature type="binding site" evidence="9">
    <location>
        <position position="63"/>
    </location>
    <ligand>
        <name>beta-alanine</name>
        <dbReference type="ChEBI" id="CHEBI:57966"/>
    </ligand>
</feature>
<dbReference type="PANTHER" id="PTHR21299:SF1">
    <property type="entry name" value="PANTOATE--BETA-ALANINE LIGASE"/>
    <property type="match status" value="1"/>
</dbReference>
<evidence type="ECO:0000313" key="10">
    <source>
        <dbReference type="EMBL" id="MDQ0337624.1"/>
    </source>
</evidence>
<evidence type="ECO:0000256" key="7">
    <source>
        <dbReference type="ARBA" id="ARBA00022840"/>
    </source>
</evidence>
<comment type="miscellaneous">
    <text evidence="9">The reaction proceeds by a bi uni uni bi ping pong mechanism.</text>
</comment>
<evidence type="ECO:0000256" key="3">
    <source>
        <dbReference type="ARBA" id="ARBA00022490"/>
    </source>
</evidence>
<organism evidence="10 11">
    <name type="scientific">Caldalkalibacillus uzonensis</name>
    <dbReference type="NCBI Taxonomy" id="353224"/>
    <lineage>
        <taxon>Bacteria</taxon>
        <taxon>Bacillati</taxon>
        <taxon>Bacillota</taxon>
        <taxon>Bacilli</taxon>
        <taxon>Bacillales</taxon>
        <taxon>Bacillaceae</taxon>
        <taxon>Caldalkalibacillus</taxon>
    </lineage>
</organism>
<dbReference type="CDD" id="cd00560">
    <property type="entry name" value="PanC"/>
    <property type="match status" value="1"/>
</dbReference>
<feature type="binding site" evidence="9">
    <location>
        <position position="155"/>
    </location>
    <ligand>
        <name>(R)-pantoate</name>
        <dbReference type="ChEBI" id="CHEBI:15980"/>
    </ligand>
</feature>
<comment type="similarity">
    <text evidence="2 9">Belongs to the pantothenate synthetase family.</text>
</comment>
<accession>A0ABU0CP09</accession>
<dbReference type="GO" id="GO:0004592">
    <property type="term" value="F:pantoate-beta-alanine ligase activity"/>
    <property type="evidence" value="ECO:0007669"/>
    <property type="project" value="UniProtKB-EC"/>
</dbReference>
<comment type="subunit">
    <text evidence="9">Homodimer.</text>
</comment>
<dbReference type="Gene3D" id="3.40.50.620">
    <property type="entry name" value="HUPs"/>
    <property type="match status" value="1"/>
</dbReference>
<keyword evidence="5 9" id="KW-0566">Pantothenate biosynthesis</keyword>